<dbReference type="EMBL" id="PYGD01000002">
    <property type="protein sequence ID" value="PSK93496.1"/>
    <property type="molecule type" value="Genomic_DNA"/>
</dbReference>
<gene>
    <name evidence="2" type="ORF">B0I18_102466</name>
</gene>
<dbReference type="AlphaFoldDB" id="A0A2P8D8D5"/>
<keyword evidence="2" id="KW-0121">Carboxypeptidase</keyword>
<dbReference type="InterPro" id="IPR045175">
    <property type="entry name" value="M28_fam"/>
</dbReference>
<dbReference type="PANTHER" id="PTHR12147">
    <property type="entry name" value="METALLOPEPTIDASE M28 FAMILY MEMBER"/>
    <property type="match status" value="1"/>
</dbReference>
<reference evidence="2 3" key="1">
    <citation type="submission" date="2018-03" db="EMBL/GenBank/DDBJ databases">
        <title>Genomic Encyclopedia of Type Strains, Phase III (KMG-III): the genomes of soil and plant-associated and newly described type strains.</title>
        <authorList>
            <person name="Whitman W."/>
        </authorList>
    </citation>
    <scope>NUCLEOTIDE SEQUENCE [LARGE SCALE GENOMIC DNA]</scope>
    <source>
        <strain evidence="2 3">CGMCC 1.12700</strain>
    </source>
</reference>
<name>A0A2P8D8D5_9BACT</name>
<dbReference type="PANTHER" id="PTHR12147:SF26">
    <property type="entry name" value="PEPTIDASE M28 DOMAIN-CONTAINING PROTEIN"/>
    <property type="match status" value="1"/>
</dbReference>
<dbReference type="SUPFAM" id="SSF53187">
    <property type="entry name" value="Zn-dependent exopeptidases"/>
    <property type="match status" value="1"/>
</dbReference>
<dbReference type="GO" id="GO:0004180">
    <property type="term" value="F:carboxypeptidase activity"/>
    <property type="evidence" value="ECO:0007669"/>
    <property type="project" value="UniProtKB-KW"/>
</dbReference>
<protein>
    <submittedName>
        <fullName evidence="2">Zn-dependent M28 family amino/carboxypeptidase</fullName>
    </submittedName>
</protein>
<organism evidence="2 3">
    <name type="scientific">Taibaiella chishuiensis</name>
    <dbReference type="NCBI Taxonomy" id="1434707"/>
    <lineage>
        <taxon>Bacteria</taxon>
        <taxon>Pseudomonadati</taxon>
        <taxon>Bacteroidota</taxon>
        <taxon>Chitinophagia</taxon>
        <taxon>Chitinophagales</taxon>
        <taxon>Chitinophagaceae</taxon>
        <taxon>Taibaiella</taxon>
    </lineage>
</organism>
<evidence type="ECO:0000259" key="1">
    <source>
        <dbReference type="Pfam" id="PF04389"/>
    </source>
</evidence>
<dbReference type="GO" id="GO:0006508">
    <property type="term" value="P:proteolysis"/>
    <property type="evidence" value="ECO:0007669"/>
    <property type="project" value="InterPro"/>
</dbReference>
<dbReference type="Pfam" id="PF04389">
    <property type="entry name" value="Peptidase_M28"/>
    <property type="match status" value="1"/>
</dbReference>
<dbReference type="InterPro" id="IPR007484">
    <property type="entry name" value="Peptidase_M28"/>
</dbReference>
<evidence type="ECO:0000313" key="3">
    <source>
        <dbReference type="Proteomes" id="UP000240572"/>
    </source>
</evidence>
<keyword evidence="2" id="KW-0378">Hydrolase</keyword>
<feature type="domain" description="Peptidase M28" evidence="1">
    <location>
        <begin position="193"/>
        <end position="393"/>
    </location>
</feature>
<proteinExistence type="predicted"/>
<accession>A0A2P8D8D5</accession>
<dbReference type="Proteomes" id="UP000240572">
    <property type="component" value="Unassembled WGS sequence"/>
</dbReference>
<evidence type="ECO:0000313" key="2">
    <source>
        <dbReference type="EMBL" id="PSK93496.1"/>
    </source>
</evidence>
<dbReference type="Gene3D" id="3.40.630.10">
    <property type="entry name" value="Zn peptidases"/>
    <property type="match status" value="1"/>
</dbReference>
<keyword evidence="3" id="KW-1185">Reference proteome</keyword>
<comment type="caution">
    <text evidence="2">The sequence shown here is derived from an EMBL/GenBank/DDBJ whole genome shotgun (WGS) entry which is preliminary data.</text>
</comment>
<dbReference type="GO" id="GO:0008235">
    <property type="term" value="F:metalloexopeptidase activity"/>
    <property type="evidence" value="ECO:0007669"/>
    <property type="project" value="InterPro"/>
</dbReference>
<sequence>MTASALHAQTASPAAFPVRLAEERLRFLAADEREGRALYTPGLDQSAAYIAAAFKKSGLRPFKGNSMLQSFAVYNTELKDLSATIGQQVFPAESVVVITGLQQLDLTEQSGYNVATIDAGVSLFHEAYKIIHNGKNNIVLVDESYAAQFKRLAAFGGEFLERNGSTVFLLGKPGLSSYHIKATHTIKEQQLANVVGMLPGKSKKNEYVIFSAHYDHLGIGKPVNGDSIYNGANDDASGTTAIMMLADYYAGLKNNERTILFVAFTAEESGGYGSQYFSKQLDPDRAIAMFNIEMIGTESKWGRNSAYITGYEASSLGKILQQNLAGTGFSFYPDPYPEQQLFYRSDNATLARLGVPAHSISTSKMDNEPYYHKPGDEIATLDIANMTGVIRAIALSAGSVISGKDTPSRVQQQ</sequence>
<keyword evidence="2" id="KW-0645">Protease</keyword>